<organism evidence="13 14">
    <name type="scientific">Plectus sambesii</name>
    <dbReference type="NCBI Taxonomy" id="2011161"/>
    <lineage>
        <taxon>Eukaryota</taxon>
        <taxon>Metazoa</taxon>
        <taxon>Ecdysozoa</taxon>
        <taxon>Nematoda</taxon>
        <taxon>Chromadorea</taxon>
        <taxon>Plectida</taxon>
        <taxon>Plectina</taxon>
        <taxon>Plectoidea</taxon>
        <taxon>Plectidae</taxon>
        <taxon>Plectus</taxon>
    </lineage>
</organism>
<evidence type="ECO:0000313" key="14">
    <source>
        <dbReference type="WBParaSite" id="PSAMB.scaffold541size47719.g6784.t1"/>
    </source>
</evidence>
<name>A0A914WWU7_9BILA</name>
<comment type="catalytic activity">
    <reaction evidence="10">
        <text>serotonin + hexadecanoyl-CoA = N-hexadecanoyl-serotonin + CoA + H(+)</text>
        <dbReference type="Rhea" id="RHEA:51384"/>
        <dbReference type="ChEBI" id="CHEBI:15378"/>
        <dbReference type="ChEBI" id="CHEBI:57287"/>
        <dbReference type="ChEBI" id="CHEBI:57379"/>
        <dbReference type="ChEBI" id="CHEBI:134059"/>
        <dbReference type="ChEBI" id="CHEBI:350546"/>
    </reaction>
    <physiologicalReaction direction="left-to-right" evidence="10">
        <dbReference type="Rhea" id="RHEA:51385"/>
    </physiologicalReaction>
</comment>
<sequence length="226" mass="25774">MNIITSQDDLVFVRAEEQDYDRILRFLMDHFRVNEPISEAVKLTEEEGMTDCFIPYMVRKSLAHSFSIIVLNGKDEIVAVYLMSVTERGNSNSSSDAEESTTEMTGGAAKIGKFLDHMEDGYWELVPKSAVKLAKLEIISVRGDQTRKGIANKLINLDLENLRNMGCQGIITVASAFNSQNLFLKNEYKILKEVKHEDWRDENDQQIFVCPDNKTNRAILVYKDLL</sequence>
<dbReference type="GO" id="GO:0004059">
    <property type="term" value="F:aralkylamine N-acetyltransferase activity"/>
    <property type="evidence" value="ECO:0007669"/>
    <property type="project" value="UniProtKB-EC"/>
</dbReference>
<dbReference type="SUPFAM" id="SSF55729">
    <property type="entry name" value="Acyl-CoA N-acyltransferases (Nat)"/>
    <property type="match status" value="1"/>
</dbReference>
<comment type="catalytic activity">
    <reaction evidence="8">
        <text>dopamine + acetyl-CoA = N-acetyldopamine + CoA + H(+)</text>
        <dbReference type="Rhea" id="RHEA:51388"/>
        <dbReference type="ChEBI" id="CHEBI:15378"/>
        <dbReference type="ChEBI" id="CHEBI:57287"/>
        <dbReference type="ChEBI" id="CHEBI:57288"/>
        <dbReference type="ChEBI" id="CHEBI:59905"/>
        <dbReference type="ChEBI" id="CHEBI:125678"/>
    </reaction>
    <physiologicalReaction direction="left-to-right" evidence="8">
        <dbReference type="Rhea" id="RHEA:51389"/>
    </physiologicalReaction>
</comment>
<evidence type="ECO:0000256" key="3">
    <source>
        <dbReference type="ARBA" id="ARBA00038182"/>
    </source>
</evidence>
<accession>A0A914WWU7</accession>
<evidence type="ECO:0000256" key="10">
    <source>
        <dbReference type="ARBA" id="ARBA00052178"/>
    </source>
</evidence>
<evidence type="ECO:0000256" key="2">
    <source>
        <dbReference type="ARBA" id="ARBA00037926"/>
    </source>
</evidence>
<comment type="catalytic activity">
    <reaction evidence="6">
        <text>serotonin + octadecanoyl-CoA = N-octadecanoyl-serotonin + CoA + H(+)</text>
        <dbReference type="Rhea" id="RHEA:51400"/>
        <dbReference type="ChEBI" id="CHEBI:15378"/>
        <dbReference type="ChEBI" id="CHEBI:57287"/>
        <dbReference type="ChEBI" id="CHEBI:57394"/>
        <dbReference type="ChEBI" id="CHEBI:134065"/>
        <dbReference type="ChEBI" id="CHEBI:350546"/>
    </reaction>
    <physiologicalReaction direction="left-to-right" evidence="6">
        <dbReference type="Rhea" id="RHEA:51401"/>
    </physiologicalReaction>
</comment>
<evidence type="ECO:0000256" key="7">
    <source>
        <dbReference type="ARBA" id="ARBA00051284"/>
    </source>
</evidence>
<proteinExistence type="inferred from homology"/>
<reference evidence="14" key="1">
    <citation type="submission" date="2022-11" db="UniProtKB">
        <authorList>
            <consortium name="WormBaseParasite"/>
        </authorList>
    </citation>
    <scope>IDENTIFICATION</scope>
</reference>
<evidence type="ECO:0000313" key="13">
    <source>
        <dbReference type="Proteomes" id="UP000887566"/>
    </source>
</evidence>
<dbReference type="Proteomes" id="UP000887566">
    <property type="component" value="Unplaced"/>
</dbReference>
<comment type="catalytic activity">
    <reaction evidence="12">
        <text>serotonin + acetyl-CoA = N-acetylserotonin + CoA + H(+)</text>
        <dbReference type="Rhea" id="RHEA:25217"/>
        <dbReference type="ChEBI" id="CHEBI:15378"/>
        <dbReference type="ChEBI" id="CHEBI:17697"/>
        <dbReference type="ChEBI" id="CHEBI:57287"/>
        <dbReference type="ChEBI" id="CHEBI:57288"/>
        <dbReference type="ChEBI" id="CHEBI:350546"/>
        <dbReference type="EC" id="2.3.1.87"/>
    </reaction>
    <physiologicalReaction direction="left-to-right" evidence="12">
        <dbReference type="Rhea" id="RHEA:25218"/>
    </physiologicalReaction>
</comment>
<dbReference type="Gene3D" id="3.40.630.30">
    <property type="match status" value="1"/>
</dbReference>
<comment type="similarity">
    <text evidence="3">Belongs to the acetyltransferase family. AANAT subfamily.</text>
</comment>
<evidence type="ECO:0000256" key="1">
    <source>
        <dbReference type="ARBA" id="ARBA00022679"/>
    </source>
</evidence>
<comment type="catalytic activity">
    <reaction evidence="5">
        <text>dopamine + (9Z)-octadecenoyl-CoA = N-(9Z-octadecanoyl)-dopamine + CoA + H(+)</text>
        <dbReference type="Rhea" id="RHEA:51380"/>
        <dbReference type="ChEBI" id="CHEBI:15378"/>
        <dbReference type="ChEBI" id="CHEBI:31883"/>
        <dbReference type="ChEBI" id="CHEBI:57287"/>
        <dbReference type="ChEBI" id="CHEBI:57387"/>
        <dbReference type="ChEBI" id="CHEBI:59905"/>
    </reaction>
    <physiologicalReaction direction="left-to-right" evidence="5">
        <dbReference type="Rhea" id="RHEA:51381"/>
    </physiologicalReaction>
</comment>
<evidence type="ECO:0000256" key="6">
    <source>
        <dbReference type="ARBA" id="ARBA00050849"/>
    </source>
</evidence>
<dbReference type="InterPro" id="IPR016181">
    <property type="entry name" value="Acyl_CoA_acyltransferase"/>
</dbReference>
<dbReference type="AlphaFoldDB" id="A0A914WWU7"/>
<protein>
    <recommendedName>
        <fullName evidence="4">aralkylamine N-acetyltransferase</fullName>
        <ecNumber evidence="4">2.3.1.87</ecNumber>
    </recommendedName>
</protein>
<evidence type="ECO:0000256" key="8">
    <source>
        <dbReference type="ARBA" id="ARBA00051711"/>
    </source>
</evidence>
<evidence type="ECO:0000256" key="12">
    <source>
        <dbReference type="ARBA" id="ARBA00052491"/>
    </source>
</evidence>
<dbReference type="EC" id="2.3.1.87" evidence="4"/>
<keyword evidence="1" id="KW-0808">Transferase</keyword>
<comment type="catalytic activity">
    <reaction evidence="9">
        <text>serotonin + (9Z)-octadecenoyl-CoA = N-(9Z-octadecenoyl)-serotonin + CoA + H(+)</text>
        <dbReference type="Rhea" id="RHEA:51392"/>
        <dbReference type="ChEBI" id="CHEBI:15378"/>
        <dbReference type="ChEBI" id="CHEBI:57287"/>
        <dbReference type="ChEBI" id="CHEBI:57387"/>
        <dbReference type="ChEBI" id="CHEBI:134064"/>
        <dbReference type="ChEBI" id="CHEBI:350546"/>
    </reaction>
    <physiologicalReaction direction="left-to-right" evidence="9">
        <dbReference type="Rhea" id="RHEA:51393"/>
    </physiologicalReaction>
</comment>
<dbReference type="WBParaSite" id="PSAMB.scaffold541size47719.g6784.t1">
    <property type="protein sequence ID" value="PSAMB.scaffold541size47719.g6784.t1"/>
    <property type="gene ID" value="PSAMB.scaffold541size47719.g6784"/>
</dbReference>
<evidence type="ECO:0000256" key="9">
    <source>
        <dbReference type="ARBA" id="ARBA00051823"/>
    </source>
</evidence>
<keyword evidence="13" id="KW-1185">Reference proteome</keyword>
<comment type="catalytic activity">
    <reaction evidence="11">
        <text>dopamine + hexadecanoyl-CoA = N-hexadecanoyl-dopamine + CoA + H(+)</text>
        <dbReference type="Rhea" id="RHEA:51376"/>
        <dbReference type="ChEBI" id="CHEBI:15378"/>
        <dbReference type="ChEBI" id="CHEBI:57287"/>
        <dbReference type="ChEBI" id="CHEBI:57379"/>
        <dbReference type="ChEBI" id="CHEBI:59905"/>
        <dbReference type="ChEBI" id="CHEBI:134058"/>
    </reaction>
    <physiologicalReaction direction="left-to-right" evidence="11">
        <dbReference type="Rhea" id="RHEA:51377"/>
    </physiologicalReaction>
</comment>
<comment type="catalytic activity">
    <reaction evidence="7">
        <text>serotonin + (5Z,8Z,11Z,14Z)-eicosatetraenoyl-CoA = N-[(5Z,8Z,11Z,14Z)-eicosatetraenoyl]-serotonin + CoA + H(+)</text>
        <dbReference type="Rhea" id="RHEA:51396"/>
        <dbReference type="ChEBI" id="CHEBI:15378"/>
        <dbReference type="ChEBI" id="CHEBI:57287"/>
        <dbReference type="ChEBI" id="CHEBI:57368"/>
        <dbReference type="ChEBI" id="CHEBI:132255"/>
        <dbReference type="ChEBI" id="CHEBI:350546"/>
    </reaction>
    <physiologicalReaction direction="left-to-right" evidence="7">
        <dbReference type="Rhea" id="RHEA:51397"/>
    </physiologicalReaction>
</comment>
<evidence type="ECO:0000256" key="11">
    <source>
        <dbReference type="ARBA" id="ARBA00052335"/>
    </source>
</evidence>
<evidence type="ECO:0000256" key="5">
    <source>
        <dbReference type="ARBA" id="ARBA00050189"/>
    </source>
</evidence>
<dbReference type="PANTHER" id="PTHR20905">
    <property type="entry name" value="N-ACETYLTRANSFERASE-RELATED"/>
    <property type="match status" value="1"/>
</dbReference>
<evidence type="ECO:0000256" key="4">
    <source>
        <dbReference type="ARBA" id="ARBA00039114"/>
    </source>
</evidence>
<dbReference type="FunFam" id="3.40.630.30:FF:000046">
    <property type="entry name" value="Dopamine N-acetyltransferase"/>
    <property type="match status" value="1"/>
</dbReference>
<comment type="pathway">
    <text evidence="2">Aromatic compound metabolism; melatonin biosynthesis; melatonin from serotonin: step 1/2.</text>
</comment>
<dbReference type="PANTHER" id="PTHR20905:SF30">
    <property type="entry name" value="N-ACETYLTRANSFERASE DOMAIN-CONTAINING PROTEIN"/>
    <property type="match status" value="1"/>
</dbReference>